<sequence length="572" mass="60248">MSWLQIPAFLLVLLAITKPLGSYMARVYQGERTFLSPALAPLERAIYRVARVDPDREQDWRGYALALLLFNLSGMLALYALQRLQAWLPLNPEHLPGVAPDLAFNTAASFVTNTNWQAYAGETTMSYLTQMAGLTVQNFLSAAVGLAAAVALARGLTRRSTRQLGNFWVDVTRSVLYVLLPLAILGALLLVWQGVPQNLSPYVAAETVEGHRQILPQGPVASQEAIKLLGTNGGGFFNANSAHPYENPTPLTNFLEALYIFVVPAALLYTFGKMTGDTRQGWALWVASALLFLAGLGVASWAERAGNPLLAGLHVGQGGLAGVSMEGKEIRLGLPGTLLFSVVTTAASCGAVNGMLSSLSPLAGGVALFNMQLGEIIFGGVGSGLYGLVIYAMLAVFIAGLMVGRTPEYLGKKIEAFEIKMSVVYMLAFAAIILLLSAWAAAASYGRGQVLNPGPHGLSEIVYAYSSATGNNGSAFAGLSANTAFYNLTLGLAMLGGRFLLLLPVLAIAGSMARKRAVPPSLGTFPTNGGTFVALLVGTILIVGALTFFLVLSLGPVAEQLIMAAGKAFGGR</sequence>
<keyword evidence="5 9" id="KW-0630">Potassium</keyword>
<evidence type="ECO:0000256" key="8">
    <source>
        <dbReference type="ARBA" id="ARBA00023136"/>
    </source>
</evidence>
<dbReference type="HOGENOM" id="CLU_018614_3_0_0"/>
<feature type="transmembrane region" description="Helical" evidence="9">
    <location>
        <begin position="251"/>
        <end position="270"/>
    </location>
</feature>
<feature type="transmembrane region" description="Helical" evidence="9">
    <location>
        <begin position="134"/>
        <end position="153"/>
    </location>
</feature>
<evidence type="ECO:0000256" key="1">
    <source>
        <dbReference type="ARBA" id="ARBA00022448"/>
    </source>
</evidence>
<protein>
    <recommendedName>
        <fullName evidence="9">Potassium-transporting ATPase potassium-binding subunit</fullName>
    </recommendedName>
    <alternativeName>
        <fullName evidence="9">ATP phosphohydrolase [potassium-transporting] A chain</fullName>
    </alternativeName>
    <alternativeName>
        <fullName evidence="9">Potassium-binding and translocating subunit A</fullName>
    </alternativeName>
    <alternativeName>
        <fullName evidence="9">Potassium-translocating ATPase A chain</fullName>
    </alternativeName>
</protein>
<keyword evidence="1 9" id="KW-0813">Transport</keyword>
<feature type="transmembrane region" description="Helical" evidence="9">
    <location>
        <begin position="174"/>
        <end position="192"/>
    </location>
</feature>
<dbReference type="eggNOG" id="COG2060">
    <property type="taxonomic scope" value="Bacteria"/>
</dbReference>
<evidence type="ECO:0000256" key="7">
    <source>
        <dbReference type="ARBA" id="ARBA00023065"/>
    </source>
</evidence>
<dbReference type="Pfam" id="PF03814">
    <property type="entry name" value="KdpA"/>
    <property type="match status" value="1"/>
</dbReference>
<feature type="transmembrane region" description="Helical" evidence="9">
    <location>
        <begin position="423"/>
        <end position="445"/>
    </location>
</feature>
<dbReference type="GO" id="GO:0008556">
    <property type="term" value="F:P-type potassium transmembrane transporter activity"/>
    <property type="evidence" value="ECO:0007669"/>
    <property type="project" value="InterPro"/>
</dbReference>
<feature type="transmembrane region" description="Helical" evidence="9">
    <location>
        <begin position="530"/>
        <end position="554"/>
    </location>
</feature>
<evidence type="ECO:0000256" key="9">
    <source>
        <dbReference type="HAMAP-Rule" id="MF_00275"/>
    </source>
</evidence>
<evidence type="ECO:0000256" key="6">
    <source>
        <dbReference type="ARBA" id="ARBA00022989"/>
    </source>
</evidence>
<comment type="subcellular location">
    <subcellularLocation>
        <location evidence="9">Cell membrane</location>
        <topology evidence="9">Multi-pass membrane protein</topology>
    </subcellularLocation>
</comment>
<dbReference type="PANTHER" id="PTHR30607">
    <property type="entry name" value="POTASSIUM-TRANSPORTING ATPASE A CHAIN"/>
    <property type="match status" value="1"/>
</dbReference>
<keyword evidence="3 9" id="KW-0633">Potassium transport</keyword>
<name>D1CGX3_THET1</name>
<keyword evidence="2 9" id="KW-1003">Cell membrane</keyword>
<proteinExistence type="inferred from homology"/>
<dbReference type="EMBL" id="CP001826">
    <property type="protein sequence ID" value="ACZ42994.1"/>
    <property type="molecule type" value="Genomic_DNA"/>
</dbReference>
<dbReference type="AlphaFoldDB" id="D1CGX3"/>
<feature type="transmembrane region" description="Helical" evidence="9">
    <location>
        <begin position="282"/>
        <end position="302"/>
    </location>
</feature>
<keyword evidence="11" id="KW-1185">Reference proteome</keyword>
<dbReference type="KEGG" id="ttr:Tter_2091"/>
<keyword evidence="7 9" id="KW-0406">Ion transport</keyword>
<dbReference type="PANTHER" id="PTHR30607:SF2">
    <property type="entry name" value="POTASSIUM-TRANSPORTING ATPASE POTASSIUM-BINDING SUBUNIT"/>
    <property type="match status" value="1"/>
</dbReference>
<dbReference type="PIRSF" id="PIRSF001294">
    <property type="entry name" value="K_ATPaseA"/>
    <property type="match status" value="1"/>
</dbReference>
<accession>D1CGX3</accession>
<dbReference type="Proteomes" id="UP000000323">
    <property type="component" value="Chromosome 2"/>
</dbReference>
<comment type="similarity">
    <text evidence="9">Belongs to the KdpA family.</text>
</comment>
<dbReference type="HAMAP" id="MF_00275">
    <property type="entry name" value="KdpA"/>
    <property type="match status" value="1"/>
</dbReference>
<feature type="transmembrane region" description="Helical" evidence="9">
    <location>
        <begin position="62"/>
        <end position="81"/>
    </location>
</feature>
<feature type="transmembrane region" description="Helical" evidence="9">
    <location>
        <begin position="484"/>
        <end position="509"/>
    </location>
</feature>
<dbReference type="OrthoDB" id="9763796at2"/>
<dbReference type="GO" id="GO:0030955">
    <property type="term" value="F:potassium ion binding"/>
    <property type="evidence" value="ECO:0007669"/>
    <property type="project" value="UniProtKB-UniRule"/>
</dbReference>
<dbReference type="NCBIfam" id="TIGR00680">
    <property type="entry name" value="kdpA"/>
    <property type="match status" value="1"/>
</dbReference>
<organism evidence="10 11">
    <name type="scientific">Thermobaculum terrenum (strain ATCC BAA-798 / CCMEE 7001 / YNP1)</name>
    <dbReference type="NCBI Taxonomy" id="525904"/>
    <lineage>
        <taxon>Bacteria</taxon>
        <taxon>Bacillati</taxon>
        <taxon>Chloroflexota</taxon>
        <taxon>Chloroflexia</taxon>
        <taxon>Candidatus Thermobaculales</taxon>
        <taxon>Candidatus Thermobaculaceae</taxon>
        <taxon>Thermobaculum</taxon>
    </lineage>
</organism>
<comment type="caution">
    <text evidence="9">Lacks conserved residue(s) required for the propagation of feature annotation.</text>
</comment>
<feature type="transmembrane region" description="Helical" evidence="9">
    <location>
        <begin position="376"/>
        <end position="403"/>
    </location>
</feature>
<evidence type="ECO:0000256" key="2">
    <source>
        <dbReference type="ARBA" id="ARBA00022475"/>
    </source>
</evidence>
<dbReference type="RefSeq" id="WP_012876025.1">
    <property type="nucleotide sequence ID" value="NC_013526.1"/>
</dbReference>
<keyword evidence="6 9" id="KW-1133">Transmembrane helix</keyword>
<reference evidence="11" key="1">
    <citation type="journal article" date="2010" name="Stand. Genomic Sci.">
        <title>Complete genome sequence of 'Thermobaculum terrenum' type strain (YNP1).</title>
        <authorList>
            <person name="Kiss H."/>
            <person name="Cleland D."/>
            <person name="Lapidus A."/>
            <person name="Lucas S."/>
            <person name="Glavina Del Rio T."/>
            <person name="Nolan M."/>
            <person name="Tice H."/>
            <person name="Han C."/>
            <person name="Goodwin L."/>
            <person name="Pitluck S."/>
            <person name="Liolios K."/>
            <person name="Ivanova N."/>
            <person name="Mavromatis K."/>
            <person name="Ovchinnikova G."/>
            <person name="Pati A."/>
            <person name="Chen A."/>
            <person name="Palaniappan K."/>
            <person name="Land M."/>
            <person name="Hauser L."/>
            <person name="Chang Y."/>
            <person name="Jeffries C."/>
            <person name="Lu M."/>
            <person name="Brettin T."/>
            <person name="Detter J."/>
            <person name="Goker M."/>
            <person name="Tindall B."/>
            <person name="Beck B."/>
            <person name="McDermott T."/>
            <person name="Woyke T."/>
            <person name="Bristow J."/>
            <person name="Eisen J."/>
            <person name="Markowitz V."/>
            <person name="Hugenholtz P."/>
            <person name="Kyrpides N."/>
            <person name="Klenk H."/>
            <person name="Cheng J."/>
        </authorList>
    </citation>
    <scope>NUCLEOTIDE SEQUENCE [LARGE SCALE GENOMIC DNA]</scope>
    <source>
        <strain evidence="11">ATCC BAA-798 / YNP1</strain>
    </source>
</reference>
<keyword evidence="4 9" id="KW-0812">Transmembrane</keyword>
<comment type="subunit">
    <text evidence="9">The system is composed of three essential subunits: KdpA, KdpB and KdpC.</text>
</comment>
<evidence type="ECO:0000256" key="5">
    <source>
        <dbReference type="ARBA" id="ARBA00022958"/>
    </source>
</evidence>
<keyword evidence="8 9" id="KW-0472">Membrane</keyword>
<dbReference type="GO" id="GO:0016787">
    <property type="term" value="F:hydrolase activity"/>
    <property type="evidence" value="ECO:0007669"/>
    <property type="project" value="UniProtKB-KW"/>
</dbReference>
<keyword evidence="10" id="KW-0378">Hydrolase</keyword>
<dbReference type="InterPro" id="IPR004623">
    <property type="entry name" value="KdpA"/>
</dbReference>
<gene>
    <name evidence="9" type="primary">kdpA</name>
    <name evidence="10" type="ordered locus">Tter_2091</name>
</gene>
<dbReference type="STRING" id="525904.Tter_2091"/>
<evidence type="ECO:0000256" key="3">
    <source>
        <dbReference type="ARBA" id="ARBA00022538"/>
    </source>
</evidence>
<dbReference type="GO" id="GO:0005886">
    <property type="term" value="C:plasma membrane"/>
    <property type="evidence" value="ECO:0007669"/>
    <property type="project" value="UniProtKB-SubCell"/>
</dbReference>
<evidence type="ECO:0000256" key="4">
    <source>
        <dbReference type="ARBA" id="ARBA00022692"/>
    </source>
</evidence>
<evidence type="ECO:0000313" key="10">
    <source>
        <dbReference type="EMBL" id="ACZ42994.1"/>
    </source>
</evidence>
<comment type="function">
    <text evidence="9">Part of the high-affinity ATP-driven potassium transport (or Kdp) system, which catalyzes the hydrolysis of ATP coupled with the electrogenic transport of potassium into the cytoplasm. This subunit binds the extracellular potassium ions and delivers the ions to the membrane domain of KdpB through an intramembrane tunnel.</text>
</comment>
<evidence type="ECO:0000313" key="11">
    <source>
        <dbReference type="Proteomes" id="UP000000323"/>
    </source>
</evidence>